<organism evidence="6 7">
    <name type="scientific">Candida metapsilosis</name>
    <dbReference type="NCBI Taxonomy" id="273372"/>
    <lineage>
        <taxon>Eukaryota</taxon>
        <taxon>Fungi</taxon>
        <taxon>Dikarya</taxon>
        <taxon>Ascomycota</taxon>
        <taxon>Saccharomycotina</taxon>
        <taxon>Pichiomycetes</taxon>
        <taxon>Debaryomycetaceae</taxon>
        <taxon>Candida/Lodderomyces clade</taxon>
        <taxon>Candida</taxon>
    </lineage>
</organism>
<dbReference type="GeneID" id="93649941"/>
<protein>
    <submittedName>
        <fullName evidence="6">Uncharacterized protein</fullName>
    </submittedName>
</protein>
<reference evidence="6 7" key="1">
    <citation type="submission" date="2020-12" db="EMBL/GenBank/DDBJ databases">
        <title>Effect of drift, selection, and recombination on the evolution of hybrid genomes in Candida yeast pathogens.</title>
        <authorList>
            <person name="Mixao V."/>
            <person name="Ksiezopolska E."/>
            <person name="Saus E."/>
            <person name="Boekhout T."/>
            <person name="Gacser A."/>
            <person name="Gabaldon T."/>
        </authorList>
    </citation>
    <scope>NUCLEOTIDE SEQUENCE [LARGE SCALE GENOMIC DNA]</scope>
    <source>
        <strain evidence="6 7">BP57</strain>
    </source>
</reference>
<dbReference type="Gene3D" id="3.50.50.60">
    <property type="entry name" value="FAD/NAD(P)-binding domain"/>
    <property type="match status" value="2"/>
</dbReference>
<dbReference type="GO" id="GO:0050661">
    <property type="term" value="F:NADP binding"/>
    <property type="evidence" value="ECO:0007669"/>
    <property type="project" value="InterPro"/>
</dbReference>
<dbReference type="AlphaFoldDB" id="A0A8H7ZHM3"/>
<dbReference type="OrthoDB" id="66881at2759"/>
<dbReference type="Proteomes" id="UP000669133">
    <property type="component" value="Unassembled WGS sequence"/>
</dbReference>
<sequence>MTEKSIAIIGAGPAGLAALYEFLNTSKDGSSTLTDASKTYKDFPRPKEAAFSKIVAFESKDAAGGIWAPATPEADLPVPPQHLFHKVNDPFVIKPANDLPENVEDATLEKPIVVDNGPNYSEEDEEGGASKPYHGPLINELEWSRSGIFSFLFTNIPTRFTRYSYLPNEEKYLDQSRKIYPFLTHQELTKRFADFIKDNELDKHIRLNTSVEKVEKHGDKWLVTVRKKQGSQSHWYSESFDHVVVANGHYTLPYIPSIKGLANYNAKFPNSLSHAKSFRELEEFKNKRVLVIGGGISTVNILQYLVPIAKSVTNSKRGPHAVFPYINDALVSDEIEPKGTIDHVDPVTGEFHFTDGSIGQYDKVIFSTGYHYHFPFFPNQDHFKLINPGNVSRVGGLYLNTFDQVDPTLGAVGITVSQLNFHTIEGSAAALAGVWSGAKSLPPLEEQQAWEQKLVAERGDSLSFHYYNHHNAKDFIELVLPYFPKGRYNPIEIDGAHVSDVDEGIKRLEKLFYGLKEGKIGIEETNPSWKGEPKNVDKNAEDEKGSKIANVEVNVEEAELVPI</sequence>
<dbReference type="PANTHER" id="PTHR23023">
    <property type="entry name" value="DIMETHYLANILINE MONOOXYGENASE"/>
    <property type="match status" value="1"/>
</dbReference>
<evidence type="ECO:0000256" key="4">
    <source>
        <dbReference type="ARBA" id="ARBA00023002"/>
    </source>
</evidence>
<evidence type="ECO:0000256" key="1">
    <source>
        <dbReference type="ARBA" id="ARBA00009183"/>
    </source>
</evidence>
<proteinExistence type="inferred from homology"/>
<evidence type="ECO:0000256" key="2">
    <source>
        <dbReference type="ARBA" id="ARBA00022630"/>
    </source>
</evidence>
<dbReference type="GO" id="GO:0004499">
    <property type="term" value="F:N,N-dimethylaniline monooxygenase activity"/>
    <property type="evidence" value="ECO:0007669"/>
    <property type="project" value="InterPro"/>
</dbReference>
<accession>A0A8H7ZHM3</accession>
<comment type="similarity">
    <text evidence="1">Belongs to the FMO family.</text>
</comment>
<comment type="caution">
    <text evidence="6">The sequence shown here is derived from an EMBL/GenBank/DDBJ whole genome shotgun (WGS) entry which is preliminary data.</text>
</comment>
<evidence type="ECO:0000313" key="6">
    <source>
        <dbReference type="EMBL" id="KAG5422217.1"/>
    </source>
</evidence>
<keyword evidence="2" id="KW-0285">Flavoprotein</keyword>
<feature type="compositionally biased region" description="Basic and acidic residues" evidence="5">
    <location>
        <begin position="531"/>
        <end position="544"/>
    </location>
</feature>
<name>A0A8H7ZHM3_9ASCO</name>
<evidence type="ECO:0000256" key="3">
    <source>
        <dbReference type="ARBA" id="ARBA00022827"/>
    </source>
</evidence>
<evidence type="ECO:0000256" key="5">
    <source>
        <dbReference type="SAM" id="MobiDB-lite"/>
    </source>
</evidence>
<dbReference type="Pfam" id="PF00743">
    <property type="entry name" value="FMO-like"/>
    <property type="match status" value="1"/>
</dbReference>
<gene>
    <name evidence="6" type="ORF">I9W82_001312</name>
</gene>
<dbReference type="EMBL" id="JAEOAQ010000001">
    <property type="protein sequence ID" value="KAG5422217.1"/>
    <property type="molecule type" value="Genomic_DNA"/>
</dbReference>
<keyword evidence="7" id="KW-1185">Reference proteome</keyword>
<feature type="region of interest" description="Disordered" evidence="5">
    <location>
        <begin position="525"/>
        <end position="544"/>
    </location>
</feature>
<dbReference type="RefSeq" id="XP_067551333.1">
    <property type="nucleotide sequence ID" value="XM_067690044.1"/>
</dbReference>
<dbReference type="GO" id="GO:0050660">
    <property type="term" value="F:flavin adenine dinucleotide binding"/>
    <property type="evidence" value="ECO:0007669"/>
    <property type="project" value="InterPro"/>
</dbReference>
<dbReference type="InterPro" id="IPR020946">
    <property type="entry name" value="Flavin_mOase-like"/>
</dbReference>
<dbReference type="InterPro" id="IPR036188">
    <property type="entry name" value="FAD/NAD-bd_sf"/>
</dbReference>
<keyword evidence="3" id="KW-0274">FAD</keyword>
<dbReference type="SUPFAM" id="SSF51905">
    <property type="entry name" value="FAD/NAD(P)-binding domain"/>
    <property type="match status" value="2"/>
</dbReference>
<dbReference type="InterPro" id="IPR050346">
    <property type="entry name" value="FMO-like"/>
</dbReference>
<keyword evidence="4" id="KW-0560">Oxidoreductase</keyword>
<evidence type="ECO:0000313" key="7">
    <source>
        <dbReference type="Proteomes" id="UP000669133"/>
    </source>
</evidence>